<feature type="transmembrane region" description="Helical" evidence="1">
    <location>
        <begin position="18"/>
        <end position="36"/>
    </location>
</feature>
<keyword evidence="3" id="KW-1185">Reference proteome</keyword>
<keyword evidence="1" id="KW-0472">Membrane</keyword>
<sequence>MIASFNAELLRLRRWPTLWALIGVWFALNLTFMYLLNYVGYTGGDSNATEGQTREELLAQLMPAAVPEEFTSGTVVFGGALMLILGGLATGSGYGWGTWKTVFTQGPARIPALAGTVLAVLTIVVGVVLCTFAVDLSIATLIAAVESQPVDLPSPTRSLAGIGSATAILGMWTMLGILIGIIARGPALAVGLGLVWLLVLENVLRFFGDMLGRAGTATDYLPGTAAGSLAGALRTLTGETTPGVLTTLTPWTAITTLAVYTTTFTTAALYLTHRRDLP</sequence>
<dbReference type="RefSeq" id="WP_196153612.1">
    <property type="nucleotide sequence ID" value="NZ_JADMLG010000023.1"/>
</dbReference>
<keyword evidence="1" id="KW-1133">Transmembrane helix</keyword>
<feature type="transmembrane region" description="Helical" evidence="1">
    <location>
        <begin position="112"/>
        <end position="139"/>
    </location>
</feature>
<evidence type="ECO:0000313" key="3">
    <source>
        <dbReference type="Proteomes" id="UP000655751"/>
    </source>
</evidence>
<name>A0A931IJA1_9NOCA</name>
<accession>A0A931IJA1</accession>
<feature type="transmembrane region" description="Helical" evidence="1">
    <location>
        <begin position="70"/>
        <end position="91"/>
    </location>
</feature>
<dbReference type="Proteomes" id="UP000655751">
    <property type="component" value="Unassembled WGS sequence"/>
</dbReference>
<organism evidence="2 3">
    <name type="scientific">Nocardia bovistercoris</name>
    <dbReference type="NCBI Taxonomy" id="2785916"/>
    <lineage>
        <taxon>Bacteria</taxon>
        <taxon>Bacillati</taxon>
        <taxon>Actinomycetota</taxon>
        <taxon>Actinomycetes</taxon>
        <taxon>Mycobacteriales</taxon>
        <taxon>Nocardiaceae</taxon>
        <taxon>Nocardia</taxon>
    </lineage>
</organism>
<evidence type="ECO:0000313" key="2">
    <source>
        <dbReference type="EMBL" id="MBH0781335.1"/>
    </source>
</evidence>
<dbReference type="AlphaFoldDB" id="A0A931IJA1"/>
<dbReference type="EMBL" id="JADMLG010000023">
    <property type="protein sequence ID" value="MBH0781335.1"/>
    <property type="molecule type" value="Genomic_DNA"/>
</dbReference>
<evidence type="ECO:0000256" key="1">
    <source>
        <dbReference type="SAM" id="Phobius"/>
    </source>
</evidence>
<comment type="caution">
    <text evidence="2">The sequence shown here is derived from an EMBL/GenBank/DDBJ whole genome shotgun (WGS) entry which is preliminary data.</text>
</comment>
<protein>
    <submittedName>
        <fullName evidence="2">ABC transporter permease</fullName>
    </submittedName>
</protein>
<feature type="transmembrane region" description="Helical" evidence="1">
    <location>
        <begin position="159"/>
        <end position="181"/>
    </location>
</feature>
<gene>
    <name evidence="2" type="ORF">IT779_34190</name>
</gene>
<keyword evidence="1" id="KW-0812">Transmembrane</keyword>
<feature type="transmembrane region" description="Helical" evidence="1">
    <location>
        <begin position="188"/>
        <end position="207"/>
    </location>
</feature>
<proteinExistence type="predicted"/>
<reference evidence="2" key="1">
    <citation type="submission" date="2020-11" db="EMBL/GenBank/DDBJ databases">
        <title>Nocardia NEAU-351.nov., a novel actinomycete isolated from the cow dung.</title>
        <authorList>
            <person name="Zhang X."/>
        </authorList>
    </citation>
    <scope>NUCLEOTIDE SEQUENCE</scope>
    <source>
        <strain evidence="2">NEAU-351</strain>
    </source>
</reference>
<feature type="transmembrane region" description="Helical" evidence="1">
    <location>
        <begin position="251"/>
        <end position="272"/>
    </location>
</feature>